<comment type="caution">
    <text evidence="1">The sequence shown here is derived from an EMBL/GenBank/DDBJ whole genome shotgun (WGS) entry which is preliminary data.</text>
</comment>
<reference evidence="1 2" key="1">
    <citation type="journal article" date="2014" name="Genome Biol. Evol.">
        <title>The genome of the myxosporean Thelohanellus kitauei shows adaptations to nutrient acquisition within its fish host.</title>
        <authorList>
            <person name="Yang Y."/>
            <person name="Xiong J."/>
            <person name="Zhou Z."/>
            <person name="Huo F."/>
            <person name="Miao W."/>
            <person name="Ran C."/>
            <person name="Liu Y."/>
            <person name="Zhang J."/>
            <person name="Feng J."/>
            <person name="Wang M."/>
            <person name="Wang M."/>
            <person name="Wang L."/>
            <person name="Yao B."/>
        </authorList>
    </citation>
    <scope>NUCLEOTIDE SEQUENCE [LARGE SCALE GENOMIC DNA]</scope>
    <source>
        <strain evidence="1">Wuqing</strain>
    </source>
</reference>
<gene>
    <name evidence="1" type="ORF">RF11_15141</name>
</gene>
<accession>A0A0C2NG35</accession>
<proteinExistence type="predicted"/>
<evidence type="ECO:0000313" key="1">
    <source>
        <dbReference type="EMBL" id="KII72967.1"/>
    </source>
</evidence>
<sequence length="110" mass="12602">MSLGLYEHVCCDDWSQSGLIERIKIFAPPIISANCMIHFQALASKGMYEDLADAFYGCVKSQNPLLFKNMCLEMEAEHKRFLIHAEVMSLPRGLINHVVYEVNTELYLFV</sequence>
<dbReference type="EMBL" id="JWZT01001055">
    <property type="protein sequence ID" value="KII72967.1"/>
    <property type="molecule type" value="Genomic_DNA"/>
</dbReference>
<name>A0A0C2NG35_THEKT</name>
<evidence type="ECO:0000313" key="2">
    <source>
        <dbReference type="Proteomes" id="UP000031668"/>
    </source>
</evidence>
<dbReference type="OrthoDB" id="10063846at2759"/>
<protein>
    <submittedName>
        <fullName evidence="1">SCAN domain-containing protein 3</fullName>
    </submittedName>
</protein>
<dbReference type="Proteomes" id="UP000031668">
    <property type="component" value="Unassembled WGS sequence"/>
</dbReference>
<dbReference type="OMA" id="ISANCMI"/>
<organism evidence="1 2">
    <name type="scientific">Thelohanellus kitauei</name>
    <name type="common">Myxosporean</name>
    <dbReference type="NCBI Taxonomy" id="669202"/>
    <lineage>
        <taxon>Eukaryota</taxon>
        <taxon>Metazoa</taxon>
        <taxon>Cnidaria</taxon>
        <taxon>Myxozoa</taxon>
        <taxon>Myxosporea</taxon>
        <taxon>Bivalvulida</taxon>
        <taxon>Platysporina</taxon>
        <taxon>Myxobolidae</taxon>
        <taxon>Thelohanellus</taxon>
    </lineage>
</organism>
<dbReference type="AlphaFoldDB" id="A0A0C2NG35"/>
<keyword evidence="2" id="KW-1185">Reference proteome</keyword>